<dbReference type="RefSeq" id="XP_040713715.1">
    <property type="nucleotide sequence ID" value="XM_040858584.1"/>
</dbReference>
<feature type="compositionally biased region" description="Polar residues" evidence="1">
    <location>
        <begin position="1"/>
        <end position="20"/>
    </location>
</feature>
<evidence type="ECO:0000313" key="2">
    <source>
        <dbReference type="EMBL" id="ORY61638.1"/>
    </source>
</evidence>
<dbReference type="EMBL" id="MCFJ01000010">
    <property type="protein sequence ID" value="ORY61638.1"/>
    <property type="molecule type" value="Genomic_DNA"/>
</dbReference>
<organism evidence="2 3">
    <name type="scientific">Pseudomassariella vexata</name>
    <dbReference type="NCBI Taxonomy" id="1141098"/>
    <lineage>
        <taxon>Eukaryota</taxon>
        <taxon>Fungi</taxon>
        <taxon>Dikarya</taxon>
        <taxon>Ascomycota</taxon>
        <taxon>Pezizomycotina</taxon>
        <taxon>Sordariomycetes</taxon>
        <taxon>Xylariomycetidae</taxon>
        <taxon>Amphisphaeriales</taxon>
        <taxon>Pseudomassariaceae</taxon>
        <taxon>Pseudomassariella</taxon>
    </lineage>
</organism>
<reference evidence="2 3" key="1">
    <citation type="submission" date="2016-07" db="EMBL/GenBank/DDBJ databases">
        <title>Pervasive Adenine N6-methylation of Active Genes in Fungi.</title>
        <authorList>
            <consortium name="DOE Joint Genome Institute"/>
            <person name="Mondo S.J."/>
            <person name="Dannebaum R.O."/>
            <person name="Kuo R.C."/>
            <person name="Labutti K."/>
            <person name="Haridas S."/>
            <person name="Kuo A."/>
            <person name="Salamov A."/>
            <person name="Ahrendt S.R."/>
            <person name="Lipzen A."/>
            <person name="Sullivan W."/>
            <person name="Andreopoulos W.B."/>
            <person name="Clum A."/>
            <person name="Lindquist E."/>
            <person name="Daum C."/>
            <person name="Ramamoorthy G.K."/>
            <person name="Gryganskyi A."/>
            <person name="Culley D."/>
            <person name="Magnuson J.K."/>
            <person name="James T.Y."/>
            <person name="O'Malley M.A."/>
            <person name="Stajich J.E."/>
            <person name="Spatafora J.W."/>
            <person name="Visel A."/>
            <person name="Grigoriev I.V."/>
        </authorList>
    </citation>
    <scope>NUCLEOTIDE SEQUENCE [LARGE SCALE GENOMIC DNA]</scope>
    <source>
        <strain evidence="2 3">CBS 129021</strain>
    </source>
</reference>
<dbReference type="STRING" id="1141098.A0A1Y2DQT0"/>
<feature type="region of interest" description="Disordered" evidence="1">
    <location>
        <begin position="1"/>
        <end position="45"/>
    </location>
</feature>
<evidence type="ECO:0000313" key="3">
    <source>
        <dbReference type="Proteomes" id="UP000193689"/>
    </source>
</evidence>
<dbReference type="OrthoDB" id="2624308at2759"/>
<dbReference type="Proteomes" id="UP000193689">
    <property type="component" value="Unassembled WGS sequence"/>
</dbReference>
<dbReference type="GeneID" id="63774796"/>
<name>A0A1Y2DQT0_9PEZI</name>
<gene>
    <name evidence="2" type="ORF">BCR38DRAFT_411492</name>
</gene>
<evidence type="ECO:0000256" key="1">
    <source>
        <dbReference type="SAM" id="MobiDB-lite"/>
    </source>
</evidence>
<dbReference type="InParanoid" id="A0A1Y2DQT0"/>
<comment type="caution">
    <text evidence="2">The sequence shown here is derived from an EMBL/GenBank/DDBJ whole genome shotgun (WGS) entry which is preliminary data.</text>
</comment>
<protein>
    <submittedName>
        <fullName evidence="2">Uncharacterized protein</fullName>
    </submittedName>
</protein>
<accession>A0A1Y2DQT0</accession>
<keyword evidence="3" id="KW-1185">Reference proteome</keyword>
<dbReference type="AlphaFoldDB" id="A0A1Y2DQT0"/>
<proteinExistence type="predicted"/>
<sequence length="998" mass="112654">MQESAPSTPDNRYNSSSTPESSRHGGRFDPNQYHAYKTSVDTSYTGSRNLTAVHSDTASYSGPLPPPAMSSWVSMAQSNPQSYSGQGNLSGFSQVHVGPTNPLPTGTSVPGNGHNAYQPRASGSTANVQTSFQSQPGMYRTPAGYNSDSPFESASQFYSQPPGHSMSYFPTQQYESPSSWGQGNNMVGINEALLPGQFQVGPANGSGSLLNKSSAVSEKYSKILFSLRNRFRAKKPNAFQLPGYEYNTTLKFRHRDAAGRVSNKPLQDRYLHPLDGRLRKLIVASTDDIYEAPGTSTWRRTYIRNVYPWNVRISTWVIDFHHDPDSWKAWFFILGRAFVANIALQIAFYIKSYQFFTEETARWVFEGKYAPVPIEFNGNAKIWSNHLENRDESTLASRETEAYQVLKPRDLCFLRMPEERDLHGVEIRSVREWEETDGREVNLSYVFVAYFTEHFHSNNVDDMVALSTIAERAARNAGVVAYWVAASNMRDDNQLESDVFRISDVLRGAQSMAIAVGRPSTAMHEMSTDELLRQWGTRVWTFPEVLLSPGREISVYTRGDNLSAPLILSKNQFAGRVWSDAQRSRQLVDHYLGNLTLSKLELAVTALRCLYDRKTTQYLPGDQAYALVGLLRMRPKIDRNDTSFQAFARLSLANDSDEVLERYLCTLPDLNKEWYEMTDVYKSALWDIVPYCQVAGVCGISKTQGTADSDTIILDGAFGASIQWKAFYPVKYQTGFSWKRWVSLQIMENNGMLLTAAMFAWAIAKNWQESGQILFDEIINQLAADTLPWWLTHITALCRTVAGIFFTLYIWSWLYTPALIKMEYAGKFRGVDAALFGFEGYLNIATIERCIFGGNFKRMKWSINGSPLSRSYTDEDGDRYGTDPTDVDPVVRQTVEKAKKAGPDEMRIFTLVDTYNMEVTLFESVRPPTNLFLCASEGGMQRAIGCSYDWTTQTMHRETVLRMPTTSLNKMDRVPRFKIGVRRPPMSFGVIKSSTESV</sequence>